<organism evidence="2 3">
    <name type="scientific">Nocardioides aromaticivorans</name>
    <dbReference type="NCBI Taxonomy" id="200618"/>
    <lineage>
        <taxon>Bacteria</taxon>
        <taxon>Bacillati</taxon>
        <taxon>Actinomycetota</taxon>
        <taxon>Actinomycetes</taxon>
        <taxon>Propionibacteriales</taxon>
        <taxon>Nocardioidaceae</taxon>
        <taxon>Nocardioides</taxon>
    </lineage>
</organism>
<evidence type="ECO:0000313" key="2">
    <source>
        <dbReference type="EMBL" id="NYI46530.1"/>
    </source>
</evidence>
<proteinExistence type="predicted"/>
<evidence type="ECO:0000256" key="1">
    <source>
        <dbReference type="SAM" id="MobiDB-lite"/>
    </source>
</evidence>
<dbReference type="AlphaFoldDB" id="A0A7Z0CQ26"/>
<gene>
    <name evidence="2" type="ORF">BJ993_003610</name>
</gene>
<comment type="caution">
    <text evidence="2">The sequence shown here is derived from an EMBL/GenBank/DDBJ whole genome shotgun (WGS) entry which is preliminary data.</text>
</comment>
<feature type="compositionally biased region" description="Basic and acidic residues" evidence="1">
    <location>
        <begin position="513"/>
        <end position="529"/>
    </location>
</feature>
<dbReference type="Proteomes" id="UP000562045">
    <property type="component" value="Unassembled WGS sequence"/>
</dbReference>
<accession>A0A7Z0CQ26</accession>
<sequence>MTTAARYGWVVDVVGDVAACITVVGGLPPARLMELFGADPDEPVDEDELQDIAAFHRLLGGGSLTVEPNGYQGNRPEVLVPASFAAPNGRAASVYWNENVGIRFACAEAGRMVASMELPPYDDEELGDLPPDVRALVLPHVDDEEVDPIALGSAMVHLFTGVAFGRHDVDRTDVVRINPMPASVEADTTSSTALAREYPELVTALAALPAPTQREVVAWSVDQVLAASGLADDPDFRCVVELLRSASPAPLPEQARKRFGAIDRAISEENLKEHEDDWQEIVGYGDDDDEDGESWAVNVNVVVSSDAEGGTASARSVGPGDPEWDEIVRHLEESPEFRALRDGSLAEELDDWDAPDDETDPDHMFSESRYRTLNVQQWASGTCEAAVHPDATTSVWRTVHAAFGTMDAVSRLEGGTRREQFSAELVRRFLAAHPSGSALMVPRLEAHEAARTLAPARQRQLAEWVATFLARAAGVDQDPDFAVTLGQFGRGAVATMTPATAARLAQAEAALEAESRRRQQDHEPAPQQEVDHLVMLSTVASAIENACHADPGHAAARAVLRADMDLVHVALARQADVDQSFWTTLSERFGITR</sequence>
<dbReference type="RefSeq" id="WP_179650385.1">
    <property type="nucleotide sequence ID" value="NZ_JACBZM010000001.1"/>
</dbReference>
<reference evidence="2 3" key="1">
    <citation type="submission" date="2020-07" db="EMBL/GenBank/DDBJ databases">
        <title>Sequencing the genomes of 1000 actinobacteria strains.</title>
        <authorList>
            <person name="Klenk H.-P."/>
        </authorList>
    </citation>
    <scope>NUCLEOTIDE SEQUENCE [LARGE SCALE GENOMIC DNA]</scope>
    <source>
        <strain evidence="2 3">DSM 15131</strain>
    </source>
</reference>
<feature type="region of interest" description="Disordered" evidence="1">
    <location>
        <begin position="510"/>
        <end position="529"/>
    </location>
</feature>
<evidence type="ECO:0000313" key="3">
    <source>
        <dbReference type="Proteomes" id="UP000562045"/>
    </source>
</evidence>
<protein>
    <submittedName>
        <fullName evidence="2">Uncharacterized protein</fullName>
    </submittedName>
</protein>
<name>A0A7Z0CQ26_9ACTN</name>
<dbReference type="EMBL" id="JACBZM010000001">
    <property type="protein sequence ID" value="NYI46530.1"/>
    <property type="molecule type" value="Genomic_DNA"/>
</dbReference>